<dbReference type="CDD" id="cd18595">
    <property type="entry name" value="ABC_6TM_MRP1_2_3_6_D1_like"/>
    <property type="match status" value="1"/>
</dbReference>
<keyword evidence="6" id="KW-0067">ATP-binding</keyword>
<reference evidence="13" key="1">
    <citation type="submission" date="2021-02" db="EMBL/GenBank/DDBJ databases">
        <authorList>
            <person name="Dougan E. K."/>
            <person name="Rhodes N."/>
            <person name="Thang M."/>
            <person name="Chan C."/>
        </authorList>
    </citation>
    <scope>NUCLEOTIDE SEQUENCE</scope>
</reference>
<dbReference type="PANTHER" id="PTHR24223">
    <property type="entry name" value="ATP-BINDING CASSETTE SUB-FAMILY C"/>
    <property type="match status" value="1"/>
</dbReference>
<dbReference type="GO" id="GO:0016020">
    <property type="term" value="C:membrane"/>
    <property type="evidence" value="ECO:0007669"/>
    <property type="project" value="UniProtKB-SubCell"/>
</dbReference>
<keyword evidence="7 10" id="KW-1133">Transmembrane helix</keyword>
<feature type="transmembrane region" description="Helical" evidence="10">
    <location>
        <begin position="49"/>
        <end position="70"/>
    </location>
</feature>
<dbReference type="SUPFAM" id="SSF52540">
    <property type="entry name" value="P-loop containing nucleoside triphosphate hydrolases"/>
    <property type="match status" value="2"/>
</dbReference>
<dbReference type="PROSITE" id="PS50893">
    <property type="entry name" value="ABC_TRANSPORTER_2"/>
    <property type="match status" value="2"/>
</dbReference>
<evidence type="ECO:0000256" key="8">
    <source>
        <dbReference type="ARBA" id="ARBA00023136"/>
    </source>
</evidence>
<dbReference type="CDD" id="cd03244">
    <property type="entry name" value="ABCC_MRP_domain2"/>
    <property type="match status" value="1"/>
</dbReference>
<dbReference type="GO" id="GO:0140359">
    <property type="term" value="F:ABC-type transporter activity"/>
    <property type="evidence" value="ECO:0007669"/>
    <property type="project" value="InterPro"/>
</dbReference>
<dbReference type="CDD" id="cd18580">
    <property type="entry name" value="ABC_6TM_ABCC_D2"/>
    <property type="match status" value="1"/>
</dbReference>
<feature type="transmembrane region" description="Helical" evidence="10">
    <location>
        <begin position="147"/>
        <end position="168"/>
    </location>
</feature>
<organism evidence="13 14">
    <name type="scientific">Polarella glacialis</name>
    <name type="common">Dinoflagellate</name>
    <dbReference type="NCBI Taxonomy" id="89957"/>
    <lineage>
        <taxon>Eukaryota</taxon>
        <taxon>Sar</taxon>
        <taxon>Alveolata</taxon>
        <taxon>Dinophyceae</taxon>
        <taxon>Suessiales</taxon>
        <taxon>Suessiaceae</taxon>
        <taxon>Polarella</taxon>
    </lineage>
</organism>
<dbReference type="InterPro" id="IPR027417">
    <property type="entry name" value="P-loop_NTPase"/>
</dbReference>
<feature type="transmembrane region" description="Helical" evidence="10">
    <location>
        <begin position="354"/>
        <end position="375"/>
    </location>
</feature>
<evidence type="ECO:0000256" key="7">
    <source>
        <dbReference type="ARBA" id="ARBA00022989"/>
    </source>
</evidence>
<evidence type="ECO:0000256" key="9">
    <source>
        <dbReference type="SAM" id="MobiDB-lite"/>
    </source>
</evidence>
<keyword evidence="5" id="KW-0547">Nucleotide-binding</keyword>
<evidence type="ECO:0000256" key="10">
    <source>
        <dbReference type="SAM" id="Phobius"/>
    </source>
</evidence>
<dbReference type="Pfam" id="PF10294">
    <property type="entry name" value="Methyltransf_16"/>
    <property type="match status" value="1"/>
</dbReference>
<evidence type="ECO:0000256" key="4">
    <source>
        <dbReference type="ARBA" id="ARBA00022737"/>
    </source>
</evidence>
<dbReference type="SUPFAM" id="SSF90123">
    <property type="entry name" value="ABC transporter transmembrane region"/>
    <property type="match status" value="2"/>
</dbReference>
<protein>
    <submittedName>
        <fullName evidence="13">Uncharacterized protein</fullName>
    </submittedName>
</protein>
<feature type="domain" description="ABC transporter" evidence="11">
    <location>
        <begin position="662"/>
        <end position="887"/>
    </location>
</feature>
<feature type="transmembrane region" description="Helical" evidence="10">
    <location>
        <begin position="567"/>
        <end position="590"/>
    </location>
</feature>
<dbReference type="InterPro" id="IPR003593">
    <property type="entry name" value="AAA+_ATPase"/>
</dbReference>
<feature type="region of interest" description="Disordered" evidence="9">
    <location>
        <begin position="1523"/>
        <end position="1545"/>
    </location>
</feature>
<feature type="transmembrane region" description="Helical" evidence="10">
    <location>
        <begin position="463"/>
        <end position="481"/>
    </location>
</feature>
<feature type="region of interest" description="Disordered" evidence="9">
    <location>
        <begin position="1640"/>
        <end position="1693"/>
    </location>
</feature>
<dbReference type="SMART" id="SM00382">
    <property type="entry name" value="AAA"/>
    <property type="match status" value="2"/>
</dbReference>
<evidence type="ECO:0000313" key="14">
    <source>
        <dbReference type="Proteomes" id="UP000654075"/>
    </source>
</evidence>
<feature type="transmembrane region" description="Helical" evidence="10">
    <location>
        <begin position="487"/>
        <end position="506"/>
    </location>
</feature>
<dbReference type="GO" id="GO:0016887">
    <property type="term" value="F:ATP hydrolysis activity"/>
    <property type="evidence" value="ECO:0007669"/>
    <property type="project" value="InterPro"/>
</dbReference>
<evidence type="ECO:0000256" key="5">
    <source>
        <dbReference type="ARBA" id="ARBA00022741"/>
    </source>
</evidence>
<keyword evidence="8 10" id="KW-0472">Membrane</keyword>
<evidence type="ECO:0000259" key="11">
    <source>
        <dbReference type="PROSITE" id="PS50893"/>
    </source>
</evidence>
<dbReference type="FunFam" id="3.40.50.300:FF:000997">
    <property type="entry name" value="Multidrug resistance-associated protein 1"/>
    <property type="match status" value="1"/>
</dbReference>
<feature type="transmembrane region" description="Helical" evidence="10">
    <location>
        <begin position="1003"/>
        <end position="1027"/>
    </location>
</feature>
<feature type="transmembrane region" description="Helical" evidence="10">
    <location>
        <begin position="602"/>
        <end position="620"/>
    </location>
</feature>
<dbReference type="CDD" id="cd03250">
    <property type="entry name" value="ABCC_MRP_domain1"/>
    <property type="match status" value="1"/>
</dbReference>
<evidence type="ECO:0000313" key="13">
    <source>
        <dbReference type="EMBL" id="CAE8638225.1"/>
    </source>
</evidence>
<feature type="compositionally biased region" description="Basic and acidic residues" evidence="9">
    <location>
        <begin position="906"/>
        <end position="929"/>
    </location>
</feature>
<keyword evidence="14" id="KW-1185">Reference proteome</keyword>
<feature type="transmembrane region" description="Helical" evidence="10">
    <location>
        <begin position="174"/>
        <end position="194"/>
    </location>
</feature>
<dbReference type="EMBL" id="CAJNNV010031889">
    <property type="protein sequence ID" value="CAE8638225.1"/>
    <property type="molecule type" value="Genomic_DNA"/>
</dbReference>
<feature type="region of interest" description="Disordered" evidence="9">
    <location>
        <begin position="888"/>
        <end position="943"/>
    </location>
</feature>
<proteinExistence type="predicted"/>
<dbReference type="PROSITE" id="PS00211">
    <property type="entry name" value="ABC_TRANSPORTER_1"/>
    <property type="match status" value="2"/>
</dbReference>
<dbReference type="InterPro" id="IPR050173">
    <property type="entry name" value="ABC_transporter_C-like"/>
</dbReference>
<evidence type="ECO:0000256" key="2">
    <source>
        <dbReference type="ARBA" id="ARBA00022448"/>
    </source>
</evidence>
<feature type="compositionally biased region" description="Low complexity" evidence="9">
    <location>
        <begin position="930"/>
        <end position="942"/>
    </location>
</feature>
<feature type="domain" description="ABC transmembrane type-1" evidence="12">
    <location>
        <begin position="324"/>
        <end position="624"/>
    </location>
</feature>
<evidence type="ECO:0000256" key="1">
    <source>
        <dbReference type="ARBA" id="ARBA00004141"/>
    </source>
</evidence>
<feature type="transmembrane region" description="Helical" evidence="10">
    <location>
        <begin position="304"/>
        <end position="322"/>
    </location>
</feature>
<feature type="transmembrane region" description="Helical" evidence="10">
    <location>
        <begin position="956"/>
        <end position="978"/>
    </location>
</feature>
<name>A0A813HID5_POLGL</name>
<dbReference type="OrthoDB" id="6500128at2759"/>
<dbReference type="InterPro" id="IPR003439">
    <property type="entry name" value="ABC_transporter-like_ATP-bd"/>
</dbReference>
<comment type="subcellular location">
    <subcellularLocation>
        <location evidence="1">Membrane</location>
        <topology evidence="1">Multi-pass membrane protein</topology>
    </subcellularLocation>
</comment>
<feature type="transmembrane region" description="Helical" evidence="10">
    <location>
        <begin position="1091"/>
        <end position="1114"/>
    </location>
</feature>
<dbReference type="PROSITE" id="PS50929">
    <property type="entry name" value="ABC_TM1F"/>
    <property type="match status" value="2"/>
</dbReference>
<evidence type="ECO:0000256" key="3">
    <source>
        <dbReference type="ARBA" id="ARBA00022692"/>
    </source>
</evidence>
<dbReference type="SUPFAM" id="SSF53335">
    <property type="entry name" value="S-adenosyl-L-methionine-dependent methyltransferases"/>
    <property type="match status" value="1"/>
</dbReference>
<keyword evidence="4" id="KW-0677">Repeat</keyword>
<comment type="caution">
    <text evidence="13">The sequence shown here is derived from an EMBL/GenBank/DDBJ whole genome shotgun (WGS) entry which is preliminary data.</text>
</comment>
<dbReference type="GO" id="GO:0005524">
    <property type="term" value="F:ATP binding"/>
    <property type="evidence" value="ECO:0007669"/>
    <property type="project" value="UniProtKB-KW"/>
</dbReference>
<keyword evidence="3 10" id="KW-0812">Transmembrane</keyword>
<dbReference type="Gene3D" id="3.40.50.300">
    <property type="entry name" value="P-loop containing nucleotide triphosphate hydrolases"/>
    <property type="match status" value="2"/>
</dbReference>
<dbReference type="Gene3D" id="1.20.1560.10">
    <property type="entry name" value="ABC transporter type 1, transmembrane domain"/>
    <property type="match status" value="2"/>
</dbReference>
<feature type="domain" description="ABC transmembrane type-1" evidence="12">
    <location>
        <begin position="962"/>
        <end position="1245"/>
    </location>
</feature>
<dbReference type="InterPro" id="IPR044726">
    <property type="entry name" value="ABCC_6TM_D2"/>
</dbReference>
<dbReference type="Proteomes" id="UP000654075">
    <property type="component" value="Unassembled WGS sequence"/>
</dbReference>
<accession>A0A813HID5</accession>
<dbReference type="FunFam" id="3.40.50.300:FF:000163">
    <property type="entry name" value="Multidrug resistance-associated protein member 4"/>
    <property type="match status" value="1"/>
</dbReference>
<evidence type="ECO:0000259" key="12">
    <source>
        <dbReference type="PROSITE" id="PS50929"/>
    </source>
</evidence>
<dbReference type="InterPro" id="IPR011527">
    <property type="entry name" value="ABC1_TM_dom"/>
</dbReference>
<keyword evidence="2" id="KW-0813">Transport</keyword>
<dbReference type="Pfam" id="PF00005">
    <property type="entry name" value="ABC_tran"/>
    <property type="match status" value="2"/>
</dbReference>
<gene>
    <name evidence="13" type="ORF">PGLA1383_LOCUS53445</name>
</gene>
<dbReference type="InterPro" id="IPR029063">
    <property type="entry name" value="SAM-dependent_MTases_sf"/>
</dbReference>
<dbReference type="InterPro" id="IPR036640">
    <property type="entry name" value="ABC1_TM_sf"/>
</dbReference>
<feature type="domain" description="ABC transporter" evidence="11">
    <location>
        <begin position="1285"/>
        <end position="1520"/>
    </location>
</feature>
<dbReference type="FunFam" id="1.20.1560.10:FF:000013">
    <property type="entry name" value="ABC transporter C family member 2"/>
    <property type="match status" value="1"/>
</dbReference>
<dbReference type="InterPro" id="IPR019410">
    <property type="entry name" value="Methyltransf_16"/>
</dbReference>
<evidence type="ECO:0000256" key="6">
    <source>
        <dbReference type="ARBA" id="ARBA00022840"/>
    </source>
</evidence>
<sequence>MELSERAEGLWGRATGVSVAMTSGSGICATASEGLILPDGGLNDCYVDVILQGAVAALALLGVVIGFATLRAAPRTACASLPVDRLRAALLALRFLVLQAELVLGATASSGIAPSDSVCAACRSAAVVLVAFWQRQELKRGLAEASALKLWWLLALVAQVPVVIAASAPGRGTVLALSLVELLLCTASVGAYCVSSGRRGGARDAPLLQEDEEGGLSMVDGHLPLARQMSARPPSPEETMGLMGWLCFAWFTPIVDLAFARDKEQGKLEPSDVYPLSEKNSARRQLERLDHEWQVELRKPKPSLLAAMTRCFWFEVLATAWIKVLNDGLHFVGPFLLNKIIVFVGSKSGGNMGYVYAIGIVVSSATQAVLMAHYFQGGYQTGMRVRSSLILMSYQKALKVLPWPTPAPAAPAALPEPQGQGNCSRFCKRTAQPPKPRAVVGGMGQMTNLISADTDKFSFLMPYFNLIWSAPLQVILCFVMLFGYVRWSLFAGVLVMIGFTALSGVVQNKARKVQAEAMKAKDERLKIEVELLKIVKIIKFYAWELTIESKVKELRDKELALQLKYKLWSVLMFLSFSLSPTLVALGTFTFYTVVMGNKLDSATAFTALSLFNILSFPLGAMPMMTRWFMEAAVAKDRLEAFFLAPEVAPRPQPLPGSSAFAVQLQVSKLRWPDHTELLGEVNFQAKKGELVVVVGKTGAGKSGLLYALLGELPIDEADGEVHLDGSVGYCAQSAWIRNATLRDNITNDSSTAADDHYEAVLDACALRADIEVLPQGDKTLIGDRGINLSGGQKQRVALARAVYANPDIYILDDVLSALDSHVASHICTNLFKGPLFAGKTVVLVTHSQKAIPLASHIVTLSDKKVVFSGSYKDFSGNKGLAGNVLAEDEPAPGAVEPGSPEPDTQADTKKAENAKEATKSESNNAKDTKAAAGGANKGMAAATEERRSGAVTMKVYGAYAKACGGVLPVGFFLLTVVISEGSRNLSDGWLAAWSNKGGGADGLVLYAWAALLCLFSGLLYSVTRVFVGQRGSRILHEQCVNALLRAQMTFFDLTPSGQILNRLAEDTNILDYNLPQTMAANFIWFWRSASIVVVCMIVSPYLFLLVVPMFVLYAKLAKRYLPATRDLRRLDAAARSPIFSHFSETMAGVSTIRAMQQQARAVNTNILRLETQMEAYYLTNTAARWLSLRLQFNGTVLVGAVSTLGIYLATQNKVEAGLIGLAITYALRLTDTLNQVNRESADRETQMVSVERVYAYVTGVAPEAPLRIVGTSQQLPRSWPSRGAIKVDNVTMRYREGLPTVLNGITLDIKAGERIGIVGRTGCGKSSFLSTLLRLVELQSGAISVDDWDLAVLGLHDLREKVAIIPQDPAILTGTVRFNLDPFSVKSDEELWTVLEKSQLKSRVESAGGLDSKVEEGGGNYSVGELQLMCLARALLRRQATGGLLLLDEATSALDADTDAIIQEVIRSDFSCTTITIAHRIQTLLDYDRVAVFDAGRVVEFDSPEVLLKRETSAFRALAREGDTRDTSGTLPGHFRDTSGTLPGHFRDTSGTLPGHFRDTSGTLPGHFRDTSGTLRGHFGDTSGILPGHFRDTSGTLPGHFLDTSGTLPGTLPGHFGDTSVTLPGDTSGTLPGHFRDTSGTLPGHFRDTSGTLPGHFRDTGAEEEEEEEGLESRTLSFGLPPQEGSPSSSPPAQLTVTALFEAVRQGQGPGSGPSGVAGWPWPAGLLLAQLLLRPSPLGPDWVHSLSCRERGQRLRVLELGAGTAVPSVCLACQGHLCIASDLPEVLPLTRANLAANQGAVAAAQGQLVAMPLPFGKADVSVASILAGFGPAVVEETLAKTSAADCLPSEPVAKLPESCSDTNKNNCTEKLDLVLCADCSYDPILFDPLLQTLRSLRFEKALVVVAQRPDLGEETFENFCADEGVLLQLRHTAVPQAANGVGCSLSGPCRVNVYELRPQGLGNTAHEEDSEMVRTVPEVLGCRPVREECVSNL</sequence>
<dbReference type="Gene3D" id="3.40.50.150">
    <property type="entry name" value="Vaccinia Virus protein VP39"/>
    <property type="match status" value="1"/>
</dbReference>
<dbReference type="InterPro" id="IPR017871">
    <property type="entry name" value="ABC_transporter-like_CS"/>
</dbReference>
<dbReference type="Pfam" id="PF00664">
    <property type="entry name" value="ABC_membrane"/>
    <property type="match status" value="2"/>
</dbReference>